<evidence type="ECO:0000259" key="2">
    <source>
        <dbReference type="SMART" id="SM00900"/>
    </source>
</evidence>
<keyword evidence="1" id="KW-1133">Transmembrane helix</keyword>
<dbReference type="InterPro" id="IPR007329">
    <property type="entry name" value="FMN-bd"/>
</dbReference>
<keyword evidence="1" id="KW-0472">Membrane</keyword>
<dbReference type="EMBL" id="MELK01000048">
    <property type="protein sequence ID" value="OFW56194.1"/>
    <property type="molecule type" value="Genomic_DNA"/>
</dbReference>
<dbReference type="Gene3D" id="3.90.1010.20">
    <property type="match status" value="1"/>
</dbReference>
<dbReference type="STRING" id="1797197.A2Y75_03045"/>
<evidence type="ECO:0000256" key="1">
    <source>
        <dbReference type="SAM" id="Phobius"/>
    </source>
</evidence>
<evidence type="ECO:0000313" key="4">
    <source>
        <dbReference type="Proteomes" id="UP000177876"/>
    </source>
</evidence>
<protein>
    <recommendedName>
        <fullName evidence="2">FMN-binding domain-containing protein</fullName>
    </recommendedName>
</protein>
<dbReference type="GO" id="GO:0010181">
    <property type="term" value="F:FMN binding"/>
    <property type="evidence" value="ECO:0007669"/>
    <property type="project" value="InterPro"/>
</dbReference>
<name>A0A1F2WH83_9ACTN</name>
<evidence type="ECO:0000313" key="3">
    <source>
        <dbReference type="EMBL" id="OFW56194.1"/>
    </source>
</evidence>
<dbReference type="SMART" id="SM00900">
    <property type="entry name" value="FMN_bind"/>
    <property type="match status" value="1"/>
</dbReference>
<feature type="domain" description="FMN-binding" evidence="2">
    <location>
        <begin position="74"/>
        <end position="145"/>
    </location>
</feature>
<proteinExistence type="predicted"/>
<keyword evidence="1" id="KW-0812">Transmembrane</keyword>
<dbReference type="AlphaFoldDB" id="A0A1F2WH83"/>
<dbReference type="GO" id="GO:0016020">
    <property type="term" value="C:membrane"/>
    <property type="evidence" value="ECO:0007669"/>
    <property type="project" value="InterPro"/>
</dbReference>
<accession>A0A1F2WH83</accession>
<comment type="caution">
    <text evidence="3">The sequence shown here is derived from an EMBL/GenBank/DDBJ whole genome shotgun (WGS) entry which is preliminary data.</text>
</comment>
<feature type="transmembrane region" description="Helical" evidence="1">
    <location>
        <begin position="20"/>
        <end position="43"/>
    </location>
</feature>
<organism evidence="3 4">
    <name type="scientific">Candidatus Solincola sediminis</name>
    <dbReference type="NCBI Taxonomy" id="1797199"/>
    <lineage>
        <taxon>Bacteria</taxon>
        <taxon>Bacillati</taxon>
        <taxon>Actinomycetota</taxon>
        <taxon>Candidatus Geothermincolia</taxon>
        <taxon>Candidatus Geothermincolales</taxon>
        <taxon>Candidatus Geothermincolaceae</taxon>
        <taxon>Candidatus Solincola</taxon>
    </lineage>
</organism>
<reference evidence="3 4" key="1">
    <citation type="journal article" date="2016" name="Nat. Commun.">
        <title>Thousands of microbial genomes shed light on interconnected biogeochemical processes in an aquifer system.</title>
        <authorList>
            <person name="Anantharaman K."/>
            <person name="Brown C.T."/>
            <person name="Hug L.A."/>
            <person name="Sharon I."/>
            <person name="Castelle C.J."/>
            <person name="Probst A.J."/>
            <person name="Thomas B.C."/>
            <person name="Singh A."/>
            <person name="Wilkins M.J."/>
            <person name="Karaoz U."/>
            <person name="Brodie E.L."/>
            <person name="Williams K.H."/>
            <person name="Hubbard S.S."/>
            <person name="Banfield J.F."/>
        </authorList>
    </citation>
    <scope>NUCLEOTIDE SEQUENCE [LARGE SCALE GENOMIC DNA]</scope>
</reference>
<gene>
    <name evidence="3" type="ORF">A2Y75_03045</name>
</gene>
<sequence>MEGNQPSTPAPPKRSGKKILLIVVISVLGFLIIAGVATGIFAWRFNNGWRSIVIENVDLARIPHGVYEGEAKNFHDSAKVRVTVQDHRIAAIEILKNSPSGNNDEMEQLAERIIASQSPDVDVISGSSASSKVLLKAVDNALVDAQS</sequence>
<dbReference type="Proteomes" id="UP000177876">
    <property type="component" value="Unassembled WGS sequence"/>
</dbReference>
<dbReference type="Pfam" id="PF04205">
    <property type="entry name" value="FMN_bind"/>
    <property type="match status" value="1"/>
</dbReference>